<evidence type="ECO:0000256" key="5">
    <source>
        <dbReference type="ARBA" id="ARBA00022577"/>
    </source>
</evidence>
<accession>A0A9I9E6A5</accession>
<organism evidence="9">
    <name type="scientific">Cucumis melo</name>
    <name type="common">Muskmelon</name>
    <dbReference type="NCBI Taxonomy" id="3656"/>
    <lineage>
        <taxon>Eukaryota</taxon>
        <taxon>Viridiplantae</taxon>
        <taxon>Streptophyta</taxon>
        <taxon>Embryophyta</taxon>
        <taxon>Tracheophyta</taxon>
        <taxon>Spermatophyta</taxon>
        <taxon>Magnoliopsida</taxon>
        <taxon>eudicotyledons</taxon>
        <taxon>Gunneridae</taxon>
        <taxon>Pentapetalae</taxon>
        <taxon>rosids</taxon>
        <taxon>fabids</taxon>
        <taxon>Cucurbitales</taxon>
        <taxon>Cucurbitaceae</taxon>
        <taxon>Benincaseae</taxon>
        <taxon>Cucumis</taxon>
    </lineage>
</organism>
<evidence type="ECO:0000256" key="7">
    <source>
        <dbReference type="ARBA" id="ARBA00022821"/>
    </source>
</evidence>
<keyword evidence="6" id="KW-0732">Signal</keyword>
<comment type="subcellular location">
    <subcellularLocation>
        <location evidence="1">Secreted</location>
    </subcellularLocation>
</comment>
<dbReference type="GO" id="GO:0050832">
    <property type="term" value="P:defense response to fungus"/>
    <property type="evidence" value="ECO:0007669"/>
    <property type="project" value="UniProtKB-KW"/>
</dbReference>
<reference evidence="9" key="1">
    <citation type="submission" date="2023-03" db="UniProtKB">
        <authorList>
            <consortium name="EnsemblPlants"/>
        </authorList>
    </citation>
    <scope>IDENTIFICATION</scope>
</reference>
<evidence type="ECO:0000313" key="9">
    <source>
        <dbReference type="EnsemblPlants" id="MELO3C029307.2.1"/>
    </source>
</evidence>
<dbReference type="GO" id="GO:0005576">
    <property type="term" value="C:extracellular region"/>
    <property type="evidence" value="ECO:0007669"/>
    <property type="project" value="UniProtKB-SubCell"/>
</dbReference>
<keyword evidence="5" id="KW-0295">Fungicide</keyword>
<dbReference type="PANTHER" id="PTHR34453:SF3">
    <property type="entry name" value="DEFENSIN-LIKE (DEFL) FAMILY PROTEIN-RELATED"/>
    <property type="match status" value="1"/>
</dbReference>
<keyword evidence="7" id="KW-0611">Plant defense</keyword>
<dbReference type="GO" id="GO:0031640">
    <property type="term" value="P:killing of cells of another organism"/>
    <property type="evidence" value="ECO:0007669"/>
    <property type="project" value="UniProtKB-KW"/>
</dbReference>
<evidence type="ECO:0000256" key="4">
    <source>
        <dbReference type="ARBA" id="ARBA00022529"/>
    </source>
</evidence>
<keyword evidence="3" id="KW-0964">Secreted</keyword>
<evidence type="ECO:0000256" key="1">
    <source>
        <dbReference type="ARBA" id="ARBA00004613"/>
    </source>
</evidence>
<protein>
    <submittedName>
        <fullName evidence="9">Uncharacterized protein</fullName>
    </submittedName>
</protein>
<dbReference type="AlphaFoldDB" id="A0A9I9E6A5"/>
<dbReference type="Pfam" id="PF10868">
    <property type="entry name" value="Defensin_like"/>
    <property type="match status" value="1"/>
</dbReference>
<keyword evidence="4" id="KW-0929">Antimicrobial</keyword>
<evidence type="ECO:0000256" key="3">
    <source>
        <dbReference type="ARBA" id="ARBA00022525"/>
    </source>
</evidence>
<comment type="similarity">
    <text evidence="2">Belongs to the DEFL family.</text>
</comment>
<evidence type="ECO:0000256" key="2">
    <source>
        <dbReference type="ARBA" id="ARBA00006722"/>
    </source>
</evidence>
<dbReference type="EnsemblPlants" id="MELO3C029307.2.1">
    <property type="protein sequence ID" value="MELO3C029307.2.1"/>
    <property type="gene ID" value="MELO3C029307.2"/>
</dbReference>
<dbReference type="InterPro" id="IPR022618">
    <property type="entry name" value="Defensin-like_20-28"/>
</dbReference>
<name>A0A9I9E6A5_CUCME</name>
<dbReference type="Gramene" id="MELO3C029307.2.1">
    <property type="protein sequence ID" value="MELO3C029307.2.1"/>
    <property type="gene ID" value="MELO3C029307.2"/>
</dbReference>
<feature type="region of interest" description="Disordered" evidence="8">
    <location>
        <begin position="1"/>
        <end position="35"/>
    </location>
</feature>
<proteinExistence type="inferred from homology"/>
<sequence length="118" mass="12823">MKSRRMNGRWGNPSTSIFPIVQGKPSGDTKNSRRYVGNTNSQRLIQVRKNMSTVGRSLNANAAQMCCNNHPSLGRCKPGVDDSPGGNGKCWSFCISGCTKGGFCKHVGRNGHVCHCYC</sequence>
<dbReference type="PANTHER" id="PTHR34453">
    <property type="entry name" value="DEFENSIN-LIKE (DEFL) FAMILY PROTEIN-RELATED"/>
    <property type="match status" value="1"/>
</dbReference>
<evidence type="ECO:0000256" key="8">
    <source>
        <dbReference type="SAM" id="MobiDB-lite"/>
    </source>
</evidence>
<evidence type="ECO:0000256" key="6">
    <source>
        <dbReference type="ARBA" id="ARBA00022729"/>
    </source>
</evidence>